<reference evidence="1" key="1">
    <citation type="submission" date="2020-09" db="EMBL/GenBank/DDBJ databases">
        <title>De no assembly of potato wild relative species, Solanum commersonii.</title>
        <authorList>
            <person name="Cho K."/>
        </authorList>
    </citation>
    <scope>NUCLEOTIDE SEQUENCE</scope>
    <source>
        <strain evidence="1">LZ3.2</strain>
        <tissue evidence="1">Leaf</tissue>
    </source>
</reference>
<dbReference type="EMBL" id="JACXVP010000150">
    <property type="protein sequence ID" value="KAG5568356.1"/>
    <property type="molecule type" value="Genomic_DNA"/>
</dbReference>
<keyword evidence="2" id="KW-1185">Reference proteome</keyword>
<dbReference type="Proteomes" id="UP000824120">
    <property type="component" value="Unassembled WGS sequence"/>
</dbReference>
<dbReference type="AlphaFoldDB" id="A0A9J5VYX8"/>
<accession>A0A9J5VYX8</accession>
<name>A0A9J5VYX8_SOLCO</name>
<evidence type="ECO:0000313" key="1">
    <source>
        <dbReference type="EMBL" id="KAG5568356.1"/>
    </source>
</evidence>
<gene>
    <name evidence="1" type="ORF">H5410_064629</name>
</gene>
<protein>
    <submittedName>
        <fullName evidence="1">Uncharacterized protein</fullName>
    </submittedName>
</protein>
<organism evidence="1 2">
    <name type="scientific">Solanum commersonii</name>
    <name type="common">Commerson's wild potato</name>
    <name type="synonym">Commerson's nightshade</name>
    <dbReference type="NCBI Taxonomy" id="4109"/>
    <lineage>
        <taxon>Eukaryota</taxon>
        <taxon>Viridiplantae</taxon>
        <taxon>Streptophyta</taxon>
        <taxon>Embryophyta</taxon>
        <taxon>Tracheophyta</taxon>
        <taxon>Spermatophyta</taxon>
        <taxon>Magnoliopsida</taxon>
        <taxon>eudicotyledons</taxon>
        <taxon>Gunneridae</taxon>
        <taxon>Pentapetalae</taxon>
        <taxon>asterids</taxon>
        <taxon>lamiids</taxon>
        <taxon>Solanales</taxon>
        <taxon>Solanaceae</taxon>
        <taxon>Solanoideae</taxon>
        <taxon>Solaneae</taxon>
        <taxon>Solanum</taxon>
    </lineage>
</organism>
<evidence type="ECO:0000313" key="2">
    <source>
        <dbReference type="Proteomes" id="UP000824120"/>
    </source>
</evidence>
<sequence>MYKIFRTSFSRSNTIADFLAKLSHKKDIPQLFYTLNQLPIPIKGSYLLEKMGMIKFRRRKLKRIKKPP</sequence>
<proteinExistence type="predicted"/>
<comment type="caution">
    <text evidence="1">The sequence shown here is derived from an EMBL/GenBank/DDBJ whole genome shotgun (WGS) entry which is preliminary data.</text>
</comment>